<comment type="caution">
    <text evidence="2">The sequence shown here is derived from an EMBL/GenBank/DDBJ whole genome shotgun (WGS) entry which is preliminary data.</text>
</comment>
<gene>
    <name evidence="2" type="ORF">D7Y07_09625</name>
</gene>
<protein>
    <submittedName>
        <fullName evidence="2">Uncharacterized protein</fullName>
    </submittedName>
</protein>
<name>A0A3L7Z3M1_9BACE</name>
<proteinExistence type="predicted"/>
<keyword evidence="1" id="KW-0732">Signal</keyword>
<dbReference type="Proteomes" id="UP000267159">
    <property type="component" value="Unassembled WGS sequence"/>
</dbReference>
<feature type="signal peptide" evidence="1">
    <location>
        <begin position="1"/>
        <end position="19"/>
    </location>
</feature>
<dbReference type="AlphaFoldDB" id="A0A3L7Z3M1"/>
<dbReference type="RefSeq" id="WP_121766683.1">
    <property type="nucleotide sequence ID" value="NZ_RAZM01000025.1"/>
</dbReference>
<evidence type="ECO:0000313" key="2">
    <source>
        <dbReference type="EMBL" id="RLT80181.1"/>
    </source>
</evidence>
<dbReference type="EMBL" id="RAZM01000025">
    <property type="protein sequence ID" value="RLT80181.1"/>
    <property type="molecule type" value="Genomic_DNA"/>
</dbReference>
<reference evidence="2 3" key="1">
    <citation type="submission" date="2018-09" db="EMBL/GenBank/DDBJ databases">
        <title>Murine metabolic-syndrome-specific gut microbial biobank.</title>
        <authorList>
            <person name="Liu C."/>
        </authorList>
    </citation>
    <scope>NUCLEOTIDE SEQUENCE [LARGE SCALE GENOMIC DNA]</scope>
    <source>
        <strain evidence="2 3">0.1X-D8-26</strain>
    </source>
</reference>
<accession>A0A3L7Z3M1</accession>
<sequence>MKNILLLLLFLMSIFTMHSQNIQQLEAKPSFKGITIGMPISEISNKLSFEKSSNGYSIYKVADAYYYSIFNVTMNYVRVVGLNGKVHAIEVIKMVKATNEHATVFDASELDVIQAGLTRLYGDPQYKLTENNSQYNRIGVQWISNSKEANCFIDFYGTFVGYKLQFSLCEHNEDF</sequence>
<evidence type="ECO:0000256" key="1">
    <source>
        <dbReference type="SAM" id="SignalP"/>
    </source>
</evidence>
<evidence type="ECO:0000313" key="3">
    <source>
        <dbReference type="Proteomes" id="UP000267159"/>
    </source>
</evidence>
<feature type="chain" id="PRO_5017968733" evidence="1">
    <location>
        <begin position="20"/>
        <end position="175"/>
    </location>
</feature>
<organism evidence="2 3">
    <name type="scientific">Bacteroides acidifaciens</name>
    <dbReference type="NCBI Taxonomy" id="85831"/>
    <lineage>
        <taxon>Bacteria</taxon>
        <taxon>Pseudomonadati</taxon>
        <taxon>Bacteroidota</taxon>
        <taxon>Bacteroidia</taxon>
        <taxon>Bacteroidales</taxon>
        <taxon>Bacteroidaceae</taxon>
        <taxon>Bacteroides</taxon>
    </lineage>
</organism>